<dbReference type="Proteomes" id="UP001589609">
    <property type="component" value="Unassembled WGS sequence"/>
</dbReference>
<protein>
    <submittedName>
        <fullName evidence="1">Uncharacterized protein</fullName>
    </submittedName>
</protein>
<gene>
    <name evidence="1" type="ORF">ACFFMS_00545</name>
</gene>
<comment type="caution">
    <text evidence="1">The sequence shown here is derived from an EMBL/GenBank/DDBJ whole genome shotgun (WGS) entry which is preliminary data.</text>
</comment>
<name>A0ABV5W8Y6_9BACI</name>
<organism evidence="1 2">
    <name type="scientific">Ectobacillus funiculus</name>
    <dbReference type="NCBI Taxonomy" id="137993"/>
    <lineage>
        <taxon>Bacteria</taxon>
        <taxon>Bacillati</taxon>
        <taxon>Bacillota</taxon>
        <taxon>Bacilli</taxon>
        <taxon>Bacillales</taxon>
        <taxon>Bacillaceae</taxon>
        <taxon>Ectobacillus</taxon>
    </lineage>
</organism>
<reference evidence="1 2" key="1">
    <citation type="submission" date="2024-09" db="EMBL/GenBank/DDBJ databases">
        <authorList>
            <person name="Sun Q."/>
            <person name="Mori K."/>
        </authorList>
    </citation>
    <scope>NUCLEOTIDE SEQUENCE [LARGE SCALE GENOMIC DNA]</scope>
    <source>
        <strain evidence="1 2">JCM 11201</strain>
    </source>
</reference>
<accession>A0ABV5W8Y6</accession>
<proteinExistence type="predicted"/>
<sequence>MSALTKQYGYFVFVLSVRPDILPLMQQLRTRIFHAYNKLTEAEKEEVFVYDSLLLHQASSPCIQGRDVQKPLEQWWWHLDLVANGSLYVCAR</sequence>
<evidence type="ECO:0000313" key="1">
    <source>
        <dbReference type="EMBL" id="MFB9757045.1"/>
    </source>
</evidence>
<dbReference type="EMBL" id="JBHMAF010000003">
    <property type="protein sequence ID" value="MFB9757045.1"/>
    <property type="molecule type" value="Genomic_DNA"/>
</dbReference>
<dbReference type="RefSeq" id="WP_129726104.1">
    <property type="nucleotide sequence ID" value="NZ_JBHMAF010000003.1"/>
</dbReference>
<keyword evidence="2" id="KW-1185">Reference proteome</keyword>
<evidence type="ECO:0000313" key="2">
    <source>
        <dbReference type="Proteomes" id="UP001589609"/>
    </source>
</evidence>